<keyword evidence="3" id="KW-0813">Transport</keyword>
<dbReference type="Gene3D" id="1.20.1730.10">
    <property type="entry name" value="Sodium/glucose cotransporter"/>
    <property type="match status" value="1"/>
</dbReference>
<dbReference type="CDD" id="cd10322">
    <property type="entry name" value="SLC5sbd"/>
    <property type="match status" value="1"/>
</dbReference>
<evidence type="ECO:0000256" key="7">
    <source>
        <dbReference type="RuleBase" id="RU362091"/>
    </source>
</evidence>
<dbReference type="PANTHER" id="PTHR48086:SF8">
    <property type="entry name" value="MONOCARBOXYLIC ACID PERMEASE"/>
    <property type="match status" value="1"/>
</dbReference>
<dbReference type="EMBL" id="JBFALK010000005">
    <property type="protein sequence ID" value="MEV0969207.1"/>
    <property type="molecule type" value="Genomic_DNA"/>
</dbReference>
<feature type="transmembrane region" description="Helical" evidence="8">
    <location>
        <begin position="134"/>
        <end position="152"/>
    </location>
</feature>
<comment type="similarity">
    <text evidence="2 7">Belongs to the sodium:solute symporter (SSF) (TC 2.A.21) family.</text>
</comment>
<feature type="transmembrane region" description="Helical" evidence="8">
    <location>
        <begin position="198"/>
        <end position="219"/>
    </location>
</feature>
<keyword evidence="4 8" id="KW-0812">Transmembrane</keyword>
<reference evidence="9 10" key="1">
    <citation type="submission" date="2024-06" db="EMBL/GenBank/DDBJ databases">
        <title>The Natural Products Discovery Center: Release of the First 8490 Sequenced Strains for Exploring Actinobacteria Biosynthetic Diversity.</title>
        <authorList>
            <person name="Kalkreuter E."/>
            <person name="Kautsar S.A."/>
            <person name="Yang D."/>
            <person name="Bader C.D."/>
            <person name="Teijaro C.N."/>
            <person name="Fluegel L."/>
            <person name="Davis C.M."/>
            <person name="Simpson J.R."/>
            <person name="Lauterbach L."/>
            <person name="Steele A.D."/>
            <person name="Gui C."/>
            <person name="Meng S."/>
            <person name="Li G."/>
            <person name="Viehrig K."/>
            <person name="Ye F."/>
            <person name="Su P."/>
            <person name="Kiefer A.F."/>
            <person name="Nichols A."/>
            <person name="Cepeda A.J."/>
            <person name="Yan W."/>
            <person name="Fan B."/>
            <person name="Jiang Y."/>
            <person name="Adhikari A."/>
            <person name="Zheng C.-J."/>
            <person name="Schuster L."/>
            <person name="Cowan T.M."/>
            <person name="Smanski M.J."/>
            <person name="Chevrette M.G."/>
            <person name="De Carvalho L.P.S."/>
            <person name="Shen B."/>
        </authorList>
    </citation>
    <scope>NUCLEOTIDE SEQUENCE [LARGE SCALE GENOMIC DNA]</scope>
    <source>
        <strain evidence="9 10">NPDC050100</strain>
    </source>
</reference>
<evidence type="ECO:0000256" key="3">
    <source>
        <dbReference type="ARBA" id="ARBA00022448"/>
    </source>
</evidence>
<evidence type="ECO:0000256" key="4">
    <source>
        <dbReference type="ARBA" id="ARBA00022692"/>
    </source>
</evidence>
<evidence type="ECO:0000256" key="6">
    <source>
        <dbReference type="ARBA" id="ARBA00023136"/>
    </source>
</evidence>
<organism evidence="9 10">
    <name type="scientific">Microtetraspora glauca</name>
    <dbReference type="NCBI Taxonomy" id="1996"/>
    <lineage>
        <taxon>Bacteria</taxon>
        <taxon>Bacillati</taxon>
        <taxon>Actinomycetota</taxon>
        <taxon>Actinomycetes</taxon>
        <taxon>Streptosporangiales</taxon>
        <taxon>Streptosporangiaceae</taxon>
        <taxon>Microtetraspora</taxon>
    </lineage>
</organism>
<dbReference type="InterPro" id="IPR050277">
    <property type="entry name" value="Sodium:Solute_Symporter"/>
</dbReference>
<proteinExistence type="inferred from homology"/>
<evidence type="ECO:0000256" key="1">
    <source>
        <dbReference type="ARBA" id="ARBA00004141"/>
    </source>
</evidence>
<feature type="transmembrane region" description="Helical" evidence="8">
    <location>
        <begin position="493"/>
        <end position="515"/>
    </location>
</feature>
<accession>A0ABV3GCZ4</accession>
<dbReference type="PROSITE" id="PS50283">
    <property type="entry name" value="NA_SOLUT_SYMP_3"/>
    <property type="match status" value="1"/>
</dbReference>
<dbReference type="PANTHER" id="PTHR48086">
    <property type="entry name" value="SODIUM/PROLINE SYMPORTER-RELATED"/>
    <property type="match status" value="1"/>
</dbReference>
<feature type="transmembrane region" description="Helical" evidence="8">
    <location>
        <begin position="86"/>
        <end position="106"/>
    </location>
</feature>
<gene>
    <name evidence="9" type="primary">mctP</name>
    <name evidence="9" type="ORF">AB0I59_11275</name>
</gene>
<keyword evidence="5 8" id="KW-1133">Transmembrane helix</keyword>
<dbReference type="Pfam" id="PF00474">
    <property type="entry name" value="SSF"/>
    <property type="match status" value="1"/>
</dbReference>
<dbReference type="InterPro" id="IPR001734">
    <property type="entry name" value="Na/solute_symporter"/>
</dbReference>
<feature type="transmembrane region" description="Helical" evidence="8">
    <location>
        <begin position="346"/>
        <end position="374"/>
    </location>
</feature>
<dbReference type="Proteomes" id="UP001551675">
    <property type="component" value="Unassembled WGS sequence"/>
</dbReference>
<feature type="transmembrane region" description="Helical" evidence="8">
    <location>
        <begin position="258"/>
        <end position="284"/>
    </location>
</feature>
<feature type="transmembrane region" description="Helical" evidence="8">
    <location>
        <begin position="60"/>
        <end position="80"/>
    </location>
</feature>
<feature type="transmembrane region" description="Helical" evidence="8">
    <location>
        <begin position="6"/>
        <end position="29"/>
    </location>
</feature>
<feature type="transmembrane region" description="Helical" evidence="8">
    <location>
        <begin position="449"/>
        <end position="470"/>
    </location>
</feature>
<name>A0ABV3GCZ4_MICGL</name>
<evidence type="ECO:0000313" key="9">
    <source>
        <dbReference type="EMBL" id="MEV0969207.1"/>
    </source>
</evidence>
<comment type="caution">
    <text evidence="9">The sequence shown here is derived from an EMBL/GenBank/DDBJ whole genome shotgun (WGS) entry which is preliminary data.</text>
</comment>
<dbReference type="InterPro" id="IPR038377">
    <property type="entry name" value="Na/Glc_symporter_sf"/>
</dbReference>
<dbReference type="NCBIfam" id="NF046076">
    <property type="entry name" value="monocarbox_MctP"/>
    <property type="match status" value="1"/>
</dbReference>
<feature type="transmembrane region" description="Helical" evidence="8">
    <location>
        <begin position="172"/>
        <end position="191"/>
    </location>
</feature>
<evidence type="ECO:0000313" key="10">
    <source>
        <dbReference type="Proteomes" id="UP001551675"/>
    </source>
</evidence>
<evidence type="ECO:0000256" key="2">
    <source>
        <dbReference type="ARBA" id="ARBA00006434"/>
    </source>
</evidence>
<keyword evidence="10" id="KW-1185">Reference proteome</keyword>
<evidence type="ECO:0000256" key="5">
    <source>
        <dbReference type="ARBA" id="ARBA00022989"/>
    </source>
</evidence>
<feature type="transmembrane region" description="Helical" evidence="8">
    <location>
        <begin position="420"/>
        <end position="442"/>
    </location>
</feature>
<evidence type="ECO:0000256" key="8">
    <source>
        <dbReference type="SAM" id="Phobius"/>
    </source>
</evidence>
<dbReference type="RefSeq" id="WP_358132107.1">
    <property type="nucleotide sequence ID" value="NZ_JBFALK010000005.1"/>
</dbReference>
<sequence>MNLDTVDWTALTILVIFFLVVTVMGFTAVQGRRGRHTAGPMHTLDEWGLGDRGFGTLSSWFLLGGTIYTAYTFIAIPAAMFSTGAVSGFFAVPYTILTYPLIFIVMPRLWSVAHRRGYVTPADFVRGRYQSRSLALAVAVTGLMATLPYIALQLVGIQAVFEVIGLGSSNAFVNDLPLAASFTVLAAFTYFSGLRAPALIAVLKGVLLCLVVFVAFAYLPHKLGGFEAIFTSAGEKMAAVDPQTGQPTGVFVPGETGFWAYATLALGSAMALVVYPHTVTAALATRSRDVMRRNAALLPVFTLVLGLFALLGFFAVAARVRPTGLDGLPNPQLVVPELFATQFPSWFGGVAMATIAISALVPAAIMSIAAANLVSRNIYRELVNPDATARQEVRVSKAASFLVKFGALAFVLFLDRRFALDFQLLGGIWILQTFPAIVFGLYTRWFHPAALLAGWAAGMVYGTLTAYDIVSPRTGKHFGGSLAEIPLLGDGRLGYIALTACALNAVVSVAVTILLRAAGLPNGRDGTAAGDYHADAGDPHVEPIRELTR</sequence>
<feature type="transmembrane region" description="Helical" evidence="8">
    <location>
        <begin position="296"/>
        <end position="318"/>
    </location>
</feature>
<feature type="transmembrane region" description="Helical" evidence="8">
    <location>
        <begin position="395"/>
        <end position="414"/>
    </location>
</feature>
<protein>
    <submittedName>
        <fullName evidence="9">Monocarboxylate uptake permease MctP</fullName>
    </submittedName>
</protein>
<comment type="subcellular location">
    <subcellularLocation>
        <location evidence="1">Membrane</location>
        <topology evidence="1">Multi-pass membrane protein</topology>
    </subcellularLocation>
</comment>
<keyword evidence="6 8" id="KW-0472">Membrane</keyword>